<dbReference type="HOGENOM" id="CLU_024810_0_1_1"/>
<gene>
    <name evidence="8" type="ORF">PFICI_01088</name>
</gene>
<keyword evidence="3 6" id="KW-1133">Transmembrane helix</keyword>
<dbReference type="PANTHER" id="PTHR23112:SF0">
    <property type="entry name" value="TRANSMEMBRANE PROTEIN 116"/>
    <property type="match status" value="1"/>
</dbReference>
<evidence type="ECO:0000313" key="9">
    <source>
        <dbReference type="Proteomes" id="UP000030651"/>
    </source>
</evidence>
<dbReference type="Gene3D" id="1.20.1070.10">
    <property type="entry name" value="Rhodopsin 7-helix transmembrane proteins"/>
    <property type="match status" value="1"/>
</dbReference>
<feature type="transmembrane region" description="Helical" evidence="6">
    <location>
        <begin position="34"/>
        <end position="52"/>
    </location>
</feature>
<evidence type="ECO:0000256" key="4">
    <source>
        <dbReference type="ARBA" id="ARBA00023136"/>
    </source>
</evidence>
<comment type="subcellular location">
    <subcellularLocation>
        <location evidence="1">Membrane</location>
        <topology evidence="1">Multi-pass membrane protein</topology>
    </subcellularLocation>
</comment>
<dbReference type="eggNOG" id="ENOG502QTGV">
    <property type="taxonomic scope" value="Eukaryota"/>
</dbReference>
<dbReference type="SUPFAM" id="SSF81321">
    <property type="entry name" value="Family A G protein-coupled receptor-like"/>
    <property type="match status" value="1"/>
</dbReference>
<name>W3XMV3_PESFW</name>
<dbReference type="GeneID" id="19266101"/>
<feature type="transmembrane region" description="Helical" evidence="6">
    <location>
        <begin position="376"/>
        <end position="396"/>
    </location>
</feature>
<dbReference type="GO" id="GO:0004930">
    <property type="term" value="F:G protein-coupled receptor activity"/>
    <property type="evidence" value="ECO:0007669"/>
    <property type="project" value="TreeGrafter"/>
</dbReference>
<reference evidence="9" key="1">
    <citation type="journal article" date="2015" name="BMC Genomics">
        <title>Genomic and transcriptomic analysis of the endophytic fungus Pestalotiopsis fici reveals its lifestyle and high potential for synthesis of natural products.</title>
        <authorList>
            <person name="Wang X."/>
            <person name="Zhang X."/>
            <person name="Liu L."/>
            <person name="Xiang M."/>
            <person name="Wang W."/>
            <person name="Sun X."/>
            <person name="Che Y."/>
            <person name="Guo L."/>
            <person name="Liu G."/>
            <person name="Guo L."/>
            <person name="Wang C."/>
            <person name="Yin W.B."/>
            <person name="Stadler M."/>
            <person name="Zhang X."/>
            <person name="Liu X."/>
        </authorList>
    </citation>
    <scope>NUCLEOTIDE SEQUENCE [LARGE SCALE GENOMIC DNA]</scope>
    <source>
        <strain evidence="9">W106-1 / CGMCC3.15140</strain>
    </source>
</reference>
<organism evidence="8 9">
    <name type="scientific">Pestalotiopsis fici (strain W106-1 / CGMCC3.15140)</name>
    <dbReference type="NCBI Taxonomy" id="1229662"/>
    <lineage>
        <taxon>Eukaryota</taxon>
        <taxon>Fungi</taxon>
        <taxon>Dikarya</taxon>
        <taxon>Ascomycota</taxon>
        <taxon>Pezizomycotina</taxon>
        <taxon>Sordariomycetes</taxon>
        <taxon>Xylariomycetidae</taxon>
        <taxon>Amphisphaeriales</taxon>
        <taxon>Sporocadaceae</taxon>
        <taxon>Pestalotiopsis</taxon>
    </lineage>
</organism>
<protein>
    <recommendedName>
        <fullName evidence="7">G-protein coupled receptors family 2 profile 2 domain-containing protein</fullName>
    </recommendedName>
</protein>
<feature type="transmembrane region" description="Helical" evidence="6">
    <location>
        <begin position="339"/>
        <end position="356"/>
    </location>
</feature>
<dbReference type="EMBL" id="KI912109">
    <property type="protein sequence ID" value="ETS87260.1"/>
    <property type="molecule type" value="Genomic_DNA"/>
</dbReference>
<dbReference type="GO" id="GO:0005886">
    <property type="term" value="C:plasma membrane"/>
    <property type="evidence" value="ECO:0007669"/>
    <property type="project" value="TreeGrafter"/>
</dbReference>
<keyword evidence="9" id="KW-1185">Reference proteome</keyword>
<dbReference type="InParanoid" id="W3XMV3"/>
<dbReference type="RefSeq" id="XP_007827860.1">
    <property type="nucleotide sequence ID" value="XM_007829669.1"/>
</dbReference>
<feature type="transmembrane region" description="Helical" evidence="6">
    <location>
        <begin position="111"/>
        <end position="129"/>
    </location>
</feature>
<dbReference type="GO" id="GO:0007189">
    <property type="term" value="P:adenylate cyclase-activating G protein-coupled receptor signaling pathway"/>
    <property type="evidence" value="ECO:0007669"/>
    <property type="project" value="TreeGrafter"/>
</dbReference>
<evidence type="ECO:0000313" key="8">
    <source>
        <dbReference type="EMBL" id="ETS87260.1"/>
    </source>
</evidence>
<evidence type="ECO:0000256" key="6">
    <source>
        <dbReference type="SAM" id="Phobius"/>
    </source>
</evidence>
<dbReference type="InterPro" id="IPR017981">
    <property type="entry name" value="GPCR_2-like_7TM"/>
</dbReference>
<keyword evidence="4 6" id="KW-0472">Membrane</keyword>
<dbReference type="Pfam" id="PF05462">
    <property type="entry name" value="Dicty_CAR"/>
    <property type="match status" value="1"/>
</dbReference>
<feature type="transmembrane region" description="Helical" evidence="6">
    <location>
        <begin position="188"/>
        <end position="211"/>
    </location>
</feature>
<evidence type="ECO:0000256" key="1">
    <source>
        <dbReference type="ARBA" id="ARBA00004141"/>
    </source>
</evidence>
<dbReference type="KEGG" id="pfy:PFICI_01088"/>
<dbReference type="OrthoDB" id="18453at2759"/>
<sequence length="469" mass="52282">MAPIASALMGAAKRQEGNLGLTQDQVQMIVAFERAGACISIVGVLLIFLAFTIFKRLRTVPNHFIVFASFANLGASLACLIGYNGILAGNNSALCQAQAFMFELFMQSDPWWSLAMAVNVYSVFFFAANPKSFLRFWWGYFIVCYGIPLIPSLVLLLVEGKASARMYGNATIWCWIDQHWSSLRIWTYYLPIWVCILLSSSIYIAVGVYVFKKRNQLRNLSLSDPSKERSGRRDSAEKRLNANAAVMGSISAETTHTTTVHVASPRSATHRATINWFAGPPTDSSSRDGNDAEQAQPTYHTMTEITAQPTPKIAWHLRVAGAYRGWCGKFAHMDPVKLAYLRTSFIFAISVLVTWTPSSINRVHDLVTRSSASFGLNLASGIVLPLQGVWNAVIFFSTSWKPLKEECRFLLNRLRGLPRGLQEAAAVRNERERGLELESRRHRKDRDDTASEVTGSTMRVMRDGSMASL</sequence>
<dbReference type="AlphaFoldDB" id="W3XMV3"/>
<dbReference type="OMA" id="LYAYYIP"/>
<dbReference type="GO" id="GO:0007166">
    <property type="term" value="P:cell surface receptor signaling pathway"/>
    <property type="evidence" value="ECO:0007669"/>
    <property type="project" value="InterPro"/>
</dbReference>
<feature type="region of interest" description="Disordered" evidence="5">
    <location>
        <begin position="435"/>
        <end position="469"/>
    </location>
</feature>
<feature type="domain" description="G-protein coupled receptors family 2 profile 2" evidence="7">
    <location>
        <begin position="29"/>
        <end position="215"/>
    </location>
</feature>
<dbReference type="PROSITE" id="PS50261">
    <property type="entry name" value="G_PROTEIN_RECEP_F2_4"/>
    <property type="match status" value="1"/>
</dbReference>
<dbReference type="STRING" id="1229662.W3XMV3"/>
<accession>W3XMV3</accession>
<dbReference type="Proteomes" id="UP000030651">
    <property type="component" value="Unassembled WGS sequence"/>
</dbReference>
<evidence type="ECO:0000256" key="5">
    <source>
        <dbReference type="SAM" id="MobiDB-lite"/>
    </source>
</evidence>
<feature type="transmembrane region" description="Helical" evidence="6">
    <location>
        <begin position="64"/>
        <end position="83"/>
    </location>
</feature>
<feature type="compositionally biased region" description="Basic and acidic residues" evidence="5">
    <location>
        <begin position="435"/>
        <end position="449"/>
    </location>
</feature>
<evidence type="ECO:0000256" key="2">
    <source>
        <dbReference type="ARBA" id="ARBA00022692"/>
    </source>
</evidence>
<evidence type="ECO:0000256" key="3">
    <source>
        <dbReference type="ARBA" id="ARBA00022989"/>
    </source>
</evidence>
<keyword evidence="2 6" id="KW-0812">Transmembrane</keyword>
<evidence type="ECO:0000259" key="7">
    <source>
        <dbReference type="PROSITE" id="PS50261"/>
    </source>
</evidence>
<dbReference type="PANTHER" id="PTHR23112">
    <property type="entry name" value="G PROTEIN-COUPLED RECEPTOR 157-RELATED"/>
    <property type="match status" value="1"/>
</dbReference>
<proteinExistence type="predicted"/>
<feature type="transmembrane region" description="Helical" evidence="6">
    <location>
        <begin position="136"/>
        <end position="158"/>
    </location>
</feature>